<protein>
    <submittedName>
        <fullName evidence="1">Uncharacterized protein</fullName>
    </submittedName>
</protein>
<name>A0A7J6PRP7_PEROL</name>
<dbReference type="Proteomes" id="UP000574390">
    <property type="component" value="Unassembled WGS sequence"/>
</dbReference>
<feature type="non-terminal residue" evidence="1">
    <location>
        <position position="1"/>
    </location>
</feature>
<comment type="caution">
    <text evidence="1">The sequence shown here is derived from an EMBL/GenBank/DDBJ whole genome shotgun (WGS) entry which is preliminary data.</text>
</comment>
<dbReference type="AlphaFoldDB" id="A0A7J6PRP7"/>
<gene>
    <name evidence="1" type="ORF">FOZ62_021797</name>
</gene>
<evidence type="ECO:0000313" key="2">
    <source>
        <dbReference type="Proteomes" id="UP000574390"/>
    </source>
</evidence>
<organism evidence="1 2">
    <name type="scientific">Perkinsus olseni</name>
    <name type="common">Perkinsus atlanticus</name>
    <dbReference type="NCBI Taxonomy" id="32597"/>
    <lineage>
        <taxon>Eukaryota</taxon>
        <taxon>Sar</taxon>
        <taxon>Alveolata</taxon>
        <taxon>Perkinsozoa</taxon>
        <taxon>Perkinsea</taxon>
        <taxon>Perkinsida</taxon>
        <taxon>Perkinsidae</taxon>
        <taxon>Perkinsus</taxon>
    </lineage>
</organism>
<accession>A0A7J6PRP7</accession>
<evidence type="ECO:0000313" key="1">
    <source>
        <dbReference type="EMBL" id="KAF4698834.1"/>
    </source>
</evidence>
<reference evidence="1 2" key="1">
    <citation type="submission" date="2020-04" db="EMBL/GenBank/DDBJ databases">
        <title>Perkinsus olseni comparative genomics.</title>
        <authorList>
            <person name="Bogema D.R."/>
        </authorList>
    </citation>
    <scope>NUCLEOTIDE SEQUENCE [LARGE SCALE GENOMIC DNA]</scope>
    <source>
        <strain evidence="1">ATCC PRA-205</strain>
    </source>
</reference>
<sequence length="101" mass="11696">SLLWLVSATSPMTQFGLLLLSDWLIVQRYLLFPWPNNFLPSTSRMMKTLLGTSGMLWEAKQIGTSLEVLGRKTMSTNSAYWKRCSVSWRRSEMLRRLLGRP</sequence>
<feature type="non-terminal residue" evidence="1">
    <location>
        <position position="101"/>
    </location>
</feature>
<proteinExistence type="predicted"/>
<dbReference type="EMBL" id="JABANM010034924">
    <property type="protein sequence ID" value="KAF4698834.1"/>
    <property type="molecule type" value="Genomic_DNA"/>
</dbReference>